<evidence type="ECO:0000313" key="2">
    <source>
        <dbReference type="EMBL" id="MFA1538666.1"/>
    </source>
</evidence>
<protein>
    <recommendedName>
        <fullName evidence="1">DUF11 domain-containing protein</fullName>
    </recommendedName>
</protein>
<dbReference type="Proteomes" id="UP001569963">
    <property type="component" value="Unassembled WGS sequence"/>
</dbReference>
<organism evidence="2 3">
    <name type="scientific">Actinomadura monticuli</name>
    <dbReference type="NCBI Taxonomy" id="3097367"/>
    <lineage>
        <taxon>Bacteria</taxon>
        <taxon>Bacillati</taxon>
        <taxon>Actinomycetota</taxon>
        <taxon>Actinomycetes</taxon>
        <taxon>Streptosporangiales</taxon>
        <taxon>Thermomonosporaceae</taxon>
        <taxon>Actinomadura</taxon>
    </lineage>
</organism>
<accession>A0ABV4Q7K9</accession>
<comment type="caution">
    <text evidence="2">The sequence shown here is derived from an EMBL/GenBank/DDBJ whole genome shotgun (WGS) entry which is preliminary data.</text>
</comment>
<proteinExistence type="predicted"/>
<dbReference type="EMBL" id="JAXCEI010000003">
    <property type="protein sequence ID" value="MFA1538666.1"/>
    <property type="molecule type" value="Genomic_DNA"/>
</dbReference>
<gene>
    <name evidence="2" type="ORF">SM611_06955</name>
</gene>
<dbReference type="Gene3D" id="2.60.40.10">
    <property type="entry name" value="Immunoglobulins"/>
    <property type="match status" value="1"/>
</dbReference>
<dbReference type="Pfam" id="PF01345">
    <property type="entry name" value="DUF11"/>
    <property type="match status" value="1"/>
</dbReference>
<name>A0ABV4Q7K9_9ACTN</name>
<evidence type="ECO:0000259" key="1">
    <source>
        <dbReference type="Pfam" id="PF01345"/>
    </source>
</evidence>
<keyword evidence="3" id="KW-1185">Reference proteome</keyword>
<sequence>MKPKVHAKSEGPGVVLRTESPRRAVVPGRVYAWSFTVTAEGRGKSGKAVFRTTLPKSLAFVSGGKRCRADGRKVVCRLGAVAKGERATGVIKAKVTRRAEPGEEIGLRGTATWGRAHATRGFPVVRVARTADLALAKEAPATARRGAEISYVLRVGNLGPAAAENVAVESRGPIRLVGRDTACVPHGRAYGCSVGPLRAGETRTLRLTAVPREDVRAGAVLEASWKAVSPALDPDEANNTAVVRTAITERR</sequence>
<dbReference type="RefSeq" id="WP_371948154.1">
    <property type="nucleotide sequence ID" value="NZ_JAXCEI010000003.1"/>
</dbReference>
<reference evidence="2 3" key="1">
    <citation type="submission" date="2023-11" db="EMBL/GenBank/DDBJ databases">
        <title>Actinomadura monticuli sp. nov., isolated from volcanic ash.</title>
        <authorList>
            <person name="Lee S.D."/>
            <person name="Yang H."/>
            <person name="Kim I.S."/>
        </authorList>
    </citation>
    <scope>NUCLEOTIDE SEQUENCE [LARGE SCALE GENOMIC DNA]</scope>
    <source>
        <strain evidence="2 3">DLS-62</strain>
    </source>
</reference>
<dbReference type="InterPro" id="IPR013783">
    <property type="entry name" value="Ig-like_fold"/>
</dbReference>
<evidence type="ECO:0000313" key="3">
    <source>
        <dbReference type="Proteomes" id="UP001569963"/>
    </source>
</evidence>
<feature type="domain" description="DUF11" evidence="1">
    <location>
        <begin position="132"/>
        <end position="243"/>
    </location>
</feature>
<dbReference type="InterPro" id="IPR001434">
    <property type="entry name" value="OmcB-like_DUF11"/>
</dbReference>